<accession>A0A914YNZ3</accession>
<proteinExistence type="predicted"/>
<dbReference type="WBParaSite" id="PSU_v2.g21342.t1">
    <property type="protein sequence ID" value="PSU_v2.g21342.t1"/>
    <property type="gene ID" value="PSU_v2.g21342"/>
</dbReference>
<dbReference type="Proteomes" id="UP000887577">
    <property type="component" value="Unplaced"/>
</dbReference>
<keyword evidence="1" id="KW-1185">Reference proteome</keyword>
<protein>
    <submittedName>
        <fullName evidence="2">Uncharacterized protein</fullName>
    </submittedName>
</protein>
<name>A0A914YNZ3_9BILA</name>
<reference evidence="2" key="1">
    <citation type="submission" date="2022-11" db="UniProtKB">
        <authorList>
            <consortium name="WormBaseParasite"/>
        </authorList>
    </citation>
    <scope>IDENTIFICATION</scope>
</reference>
<evidence type="ECO:0000313" key="1">
    <source>
        <dbReference type="Proteomes" id="UP000887577"/>
    </source>
</evidence>
<dbReference type="AlphaFoldDB" id="A0A914YNZ3"/>
<organism evidence="1 2">
    <name type="scientific">Panagrolaimus superbus</name>
    <dbReference type="NCBI Taxonomy" id="310955"/>
    <lineage>
        <taxon>Eukaryota</taxon>
        <taxon>Metazoa</taxon>
        <taxon>Ecdysozoa</taxon>
        <taxon>Nematoda</taxon>
        <taxon>Chromadorea</taxon>
        <taxon>Rhabditida</taxon>
        <taxon>Tylenchina</taxon>
        <taxon>Panagrolaimomorpha</taxon>
        <taxon>Panagrolaimoidea</taxon>
        <taxon>Panagrolaimidae</taxon>
        <taxon>Panagrolaimus</taxon>
    </lineage>
</organism>
<evidence type="ECO:0000313" key="2">
    <source>
        <dbReference type="WBParaSite" id="PSU_v2.g21342.t1"/>
    </source>
</evidence>
<sequence>MVTSFSDEDAALAITFLPPLADLAARALHDVEHAGRHARFGVDLGQPDGGQRGHFGRLEHHRVAGGQGRGRLPHGDLDRVVPGADAGDHAQRLAAGVEEARFAQRQLDAFDGGGQAGVVLDHVGTGDDVHGGGFGQCLAGVQGFQMRQFVVALAQDLDGAAQDARTFHGGHRSPHLLAFGRALHGAFDVRLAGDLHFSDHFTGGRVDGFEGLAAGGIDALAVDVELLDGQGGHGAYSLEGGGC</sequence>